<organism evidence="8 9">
    <name type="scientific">Chitinophaga defluvii</name>
    <dbReference type="NCBI Taxonomy" id="3163343"/>
    <lineage>
        <taxon>Bacteria</taxon>
        <taxon>Pseudomonadati</taxon>
        <taxon>Bacteroidota</taxon>
        <taxon>Chitinophagia</taxon>
        <taxon>Chitinophagales</taxon>
        <taxon>Chitinophagaceae</taxon>
        <taxon>Chitinophaga</taxon>
    </lineage>
</organism>
<dbReference type="PANTHER" id="PTHR43498">
    <property type="entry name" value="FERREDOXIN:COB-COM HETERODISULFIDE REDUCTASE SUBUNIT A"/>
    <property type="match status" value="1"/>
</dbReference>
<keyword evidence="9" id="KW-1185">Reference proteome</keyword>
<dbReference type="Pfam" id="PF25275">
    <property type="entry name" value="Golvesin_C"/>
    <property type="match status" value="1"/>
</dbReference>
<dbReference type="SUPFAM" id="SSF51905">
    <property type="entry name" value="FAD/NAD(P)-binding domain"/>
    <property type="match status" value="1"/>
</dbReference>
<dbReference type="RefSeq" id="WP_354661810.1">
    <property type="nucleotide sequence ID" value="NZ_JBEXAC010000002.1"/>
</dbReference>
<comment type="caution">
    <text evidence="8">The sequence shown here is derived from an EMBL/GenBank/DDBJ whole genome shotgun (WGS) entry which is preliminary data.</text>
</comment>
<keyword evidence="1" id="KW-0004">4Fe-4S</keyword>
<sequence>MDIRKRKSCFLACLVMATSLVSARPASAAGDPPAKNYDICVYGGTAAGVIAAYTAKKMGKTVLLVEPGKHLGGMTSGGLGMTDIGNKFAVTGLSRDFYRRVGQHYGRFEQWTFEPHVAENILREYIAKANVPVLYGYRIIKANNKQGTIRSITLEKSTDIPSSATNTITAKMFIDCSYEGDLMAKAGVSYTVGREANSQYNETYNGVQLMDKHQFPDGIDPYKTPGNPASGLLWGISGEKLDANGTGDKKLQAYNFRMCLTSDPANRITIAKPANYDPEKYELIARVQAVKPWQQLEEGLNFNHMPNHKTDINNNGYFSSDMIGMNYDYPEASYKKRKEIIKAHEDYTKGLLYYIGNDPKVPQHIRTEMQRWGYPKDEYTDNGNWSFQLYIREARRMVGAYVMTQANCEGGEVVKDGIGMAAYTMDSHNCQRVVVNGMVKNEGDVQIGGFGPYPIAYRSLIPKASDCKNLLVPVCLSATHIAYGSIRMEPVFMVLGQSAAVAAAMAITDKKAIQDINVTALQQKLKEDPLMNGATAEVLVDDADKTGITTTGHWETAKKRGYGSSITYSDGSAGSHIQLTPQIKHNGRYTVYYHNTGWKDKAQEVVFTIPYAGGQKTLPQSLTEHEGEWISLGTYDFKSGAAYPLTISLPNGASGVIVADALLWVPEISN</sequence>
<keyword evidence="6" id="KW-0732">Signal</keyword>
<dbReference type="Gene3D" id="3.50.50.60">
    <property type="entry name" value="FAD/NAD(P)-binding domain"/>
    <property type="match status" value="1"/>
</dbReference>
<feature type="chain" id="PRO_5046121812" evidence="6">
    <location>
        <begin position="29"/>
        <end position="670"/>
    </location>
</feature>
<name>A0ABV2T899_9BACT</name>
<evidence type="ECO:0000313" key="8">
    <source>
        <dbReference type="EMBL" id="MET6999242.1"/>
    </source>
</evidence>
<feature type="signal peptide" evidence="6">
    <location>
        <begin position="1"/>
        <end position="28"/>
    </location>
</feature>
<evidence type="ECO:0000256" key="2">
    <source>
        <dbReference type="ARBA" id="ARBA00022723"/>
    </source>
</evidence>
<proteinExistence type="predicted"/>
<evidence type="ECO:0000256" key="4">
    <source>
        <dbReference type="ARBA" id="ARBA00023004"/>
    </source>
</evidence>
<keyword evidence="5" id="KW-0411">Iron-sulfur</keyword>
<evidence type="ECO:0000259" key="7">
    <source>
        <dbReference type="Pfam" id="PF25275"/>
    </source>
</evidence>
<gene>
    <name evidence="8" type="ORF">ABR189_17775</name>
</gene>
<evidence type="ECO:0000256" key="1">
    <source>
        <dbReference type="ARBA" id="ARBA00022485"/>
    </source>
</evidence>
<evidence type="ECO:0000256" key="6">
    <source>
        <dbReference type="SAM" id="SignalP"/>
    </source>
</evidence>
<dbReference type="PANTHER" id="PTHR43498:SF1">
    <property type="entry name" value="COB--COM HETERODISULFIDE REDUCTASE IRON-SULFUR SUBUNIT A"/>
    <property type="match status" value="1"/>
</dbReference>
<accession>A0ABV2T899</accession>
<dbReference type="Proteomes" id="UP001549749">
    <property type="component" value="Unassembled WGS sequence"/>
</dbReference>
<dbReference type="InterPro" id="IPR039650">
    <property type="entry name" value="HdrA-like"/>
</dbReference>
<evidence type="ECO:0000256" key="5">
    <source>
        <dbReference type="ARBA" id="ARBA00023014"/>
    </source>
</evidence>
<reference evidence="8 9" key="1">
    <citation type="submission" date="2024-06" db="EMBL/GenBank/DDBJ databases">
        <title>Chitinophaga defluvii sp. nov., isolated from municipal sewage.</title>
        <authorList>
            <person name="Zhang L."/>
        </authorList>
    </citation>
    <scope>NUCLEOTIDE SEQUENCE [LARGE SCALE GENOMIC DNA]</scope>
    <source>
        <strain evidence="8 9">H8</strain>
    </source>
</reference>
<keyword evidence="3" id="KW-0560">Oxidoreductase</keyword>
<dbReference type="EMBL" id="JBEXAC010000002">
    <property type="protein sequence ID" value="MET6999242.1"/>
    <property type="molecule type" value="Genomic_DNA"/>
</dbReference>
<protein>
    <submittedName>
        <fullName evidence="8">FAD-dependent oxidoreductase</fullName>
    </submittedName>
</protein>
<evidence type="ECO:0000313" key="9">
    <source>
        <dbReference type="Proteomes" id="UP001549749"/>
    </source>
</evidence>
<keyword evidence="2" id="KW-0479">Metal-binding</keyword>
<dbReference type="InterPro" id="IPR036188">
    <property type="entry name" value="FAD/NAD-bd_sf"/>
</dbReference>
<keyword evidence="4" id="KW-0408">Iron</keyword>
<feature type="domain" description="Golvesin/Xly CBD-like" evidence="7">
    <location>
        <begin position="538"/>
        <end position="662"/>
    </location>
</feature>
<dbReference type="Pfam" id="PF12831">
    <property type="entry name" value="FAD_oxidored"/>
    <property type="match status" value="1"/>
</dbReference>
<evidence type="ECO:0000256" key="3">
    <source>
        <dbReference type="ARBA" id="ARBA00023002"/>
    </source>
</evidence>
<dbReference type="InterPro" id="IPR033803">
    <property type="entry name" value="CBD-like_Golvesin-Xly"/>
</dbReference>